<evidence type="ECO:0000313" key="2">
    <source>
        <dbReference type="EMBL" id="NMM49061.1"/>
    </source>
</evidence>
<keyword evidence="3" id="KW-1185">Reference proteome</keyword>
<keyword evidence="1" id="KW-0812">Transmembrane</keyword>
<proteinExistence type="predicted"/>
<name>A0A848J083_9BACT</name>
<evidence type="ECO:0000313" key="3">
    <source>
        <dbReference type="Proteomes" id="UP000559010"/>
    </source>
</evidence>
<sequence length="1410" mass="159961">MSQEKIKHKKPFLRRRGVIIGFALIILFIPFIYITKGLTKSYLHDFLEEKIEEKTNGRYGFSFSEFHINFLASKAEFKDINLQPKDSFQIFNPADTAGLVEIRVPELTLDIKQLILVYWTKKLEVQSIKLDSPEFMIKTAGRNKDASLSGEVGNIYNQISEYLEEFKIDNLNINDASVTYLLVKNNKIWPVVLNGIYLSINDFLLNRQSVTERTKFLSADNVTFYSGQQKVFLNDSIHYISFDSLKLNTLRSEIKIKNFTIQPAEDISHEEVENLVYYNTPGLEIRNINFNRSYQNNILDVGQIKLTETTFNTKNHWVKKMISGQPSKKQDNNFSKFLSSVFNEIEVDTFQMAHGKMIFEQENGAVLHLPKIEINILDYILDSSMISNQNYFPGYTDINVRLLSPNYRSGSKELNFNASLIEFSSNSTILKINKLKITKKAVNNKTPELEAYLPEIIIDGLDKTMLNKDSIVSLKEVYINSPDLFIRSTNVNRDQGRKSILAELPKSWLNAKIEKLGMDNARIEISKRRGQQNPQILTTGLKVEIENMIWDETITLSQSLNNAYIKNISSDHITFSLNNGGIIESNFTVVNNDLRDIFVQNINFQKNPSDSLSSNLSYYGERIRIYRLSKSALINNLKIVADSAVSSKGNLIYHIINSEKNDTLTNRNTVKTLNSIKLKAINLNDTQLDINKDSIFHFTTSGSSIYTTDLNWEKNTDSLILGFDKYRVDFNQLKFAHQGSGHDLTADRVYSNSATDNLIFNNLKIKSTDDQNKKGLKINALIPKLTASANNLSKGLNNKKIAFESLELENPDINIKIDKNNLSKKEAGKLSFSSEKSTIINGNLAIDIIGIKGNNTLISTSSINGNINGLQTLKDSTGIKWPQGGEISILDINFDNKDINMKADSILTGIAPGSLQIIQASATPKDTTQNWQANIDKVSINNWDIPHLLSQKEFIARSVLIDGVTYTKLLGRETNDSEKKNNFLNIKEEANDFLLEKFNALSKIDIGQFSLTRVNFSIADPFQERLAVQGFRFATKDLKANFSNRRNIWDYKGLETGFDYFFYPLASYNIQSGYTIWDDAAQTLSVRDFNIVPTLPPEILAQSQNYEEDIVTLRLGETIIKNFNTLELLNDSTIQADQIIIKNPELNIYRDKNKPVDTNSKKPFPNELVLNSSLGLNINKITTSGGFLRYIEVPENGLLPGDVILTNVNGDITNIYSNPSDSTHLLINMAGNLMGSSKITLDLDFDLNSKEGAFKTTIGLSPMPLTDMNAFLEPSAMIRFNTGQLDTAMVFAQGYTDNIYGNMGFYYEDMSMTLLKVSSDKEGGVKGTLGGFFANMILKKNNTEEWYKKPRYMFYERVEYRSFINFLVKACLTGVKSNMGAGRNLKFIRRFYQDEFKPEIEELKESRLKH</sequence>
<dbReference type="RefSeq" id="WP_169681620.1">
    <property type="nucleotide sequence ID" value="NZ_JABBNU010000006.1"/>
</dbReference>
<feature type="transmembrane region" description="Helical" evidence="1">
    <location>
        <begin position="12"/>
        <end position="34"/>
    </location>
</feature>
<dbReference type="Proteomes" id="UP000559010">
    <property type="component" value="Unassembled WGS sequence"/>
</dbReference>
<keyword evidence="1" id="KW-1133">Transmembrane helix</keyword>
<keyword evidence="1" id="KW-0472">Membrane</keyword>
<comment type="caution">
    <text evidence="2">The sequence shown here is derived from an EMBL/GenBank/DDBJ whole genome shotgun (WGS) entry which is preliminary data.</text>
</comment>
<dbReference type="EMBL" id="JABBNU010000006">
    <property type="protein sequence ID" value="NMM49061.1"/>
    <property type="molecule type" value="Genomic_DNA"/>
</dbReference>
<gene>
    <name evidence="2" type="ORF">HH304_11680</name>
</gene>
<organism evidence="2 3">
    <name type="scientific">Marinigracilibium pacificum</name>
    <dbReference type="NCBI Taxonomy" id="2729599"/>
    <lineage>
        <taxon>Bacteria</taxon>
        <taxon>Pseudomonadati</taxon>
        <taxon>Bacteroidota</taxon>
        <taxon>Cytophagia</taxon>
        <taxon>Cytophagales</taxon>
        <taxon>Flammeovirgaceae</taxon>
        <taxon>Marinigracilibium</taxon>
    </lineage>
</organism>
<protein>
    <submittedName>
        <fullName evidence="2">Uncharacterized protein</fullName>
    </submittedName>
</protein>
<accession>A0A848J083</accession>
<reference evidence="2 3" key="1">
    <citation type="submission" date="2020-04" db="EMBL/GenBank/DDBJ databases">
        <title>Flammeovirgaceae bacterium KN852 isolated from deep sea.</title>
        <authorList>
            <person name="Zhang D.-C."/>
        </authorList>
    </citation>
    <scope>NUCLEOTIDE SEQUENCE [LARGE SCALE GENOMIC DNA]</scope>
    <source>
        <strain evidence="2 3">KN852</strain>
    </source>
</reference>
<evidence type="ECO:0000256" key="1">
    <source>
        <dbReference type="SAM" id="Phobius"/>
    </source>
</evidence>